<comment type="caution">
    <text evidence="1">The sequence shown here is derived from an EMBL/GenBank/DDBJ whole genome shotgun (WGS) entry which is preliminary data.</text>
</comment>
<dbReference type="RefSeq" id="WP_125148625.1">
    <property type="nucleotide sequence ID" value="NZ_UYIN01000008.1"/>
</dbReference>
<gene>
    <name evidence="1" type="ORF">NCTC10913_02110</name>
</gene>
<evidence type="ECO:0000313" key="2">
    <source>
        <dbReference type="Proteomes" id="UP000277570"/>
    </source>
</evidence>
<dbReference type="Proteomes" id="UP000277570">
    <property type="component" value="Unassembled WGS sequence"/>
</dbReference>
<reference evidence="1 2" key="1">
    <citation type="submission" date="2018-11" db="EMBL/GenBank/DDBJ databases">
        <authorList>
            <consortium name="Pathogen Informatics"/>
        </authorList>
    </citation>
    <scope>NUCLEOTIDE SEQUENCE [LARGE SCALE GENOMIC DNA]</scope>
    <source>
        <strain evidence="1 2">NCTC10913</strain>
    </source>
</reference>
<proteinExistence type="predicted"/>
<keyword evidence="2" id="KW-1185">Reference proteome</keyword>
<organism evidence="1 2">
    <name type="scientific">Clostridium carnis</name>
    <dbReference type="NCBI Taxonomy" id="1530"/>
    <lineage>
        <taxon>Bacteria</taxon>
        <taxon>Bacillati</taxon>
        <taxon>Bacillota</taxon>
        <taxon>Clostridia</taxon>
        <taxon>Eubacteriales</taxon>
        <taxon>Clostridiaceae</taxon>
        <taxon>Clostridium</taxon>
    </lineage>
</organism>
<sequence length="155" mass="18433">MTKEDQAFKYFTDNTEKSKEKLIKEVVKKFRIAESSANIYYYRWKSEFMDTDNCIPKEEKKIEKPKPKGKQEIKVPHDTKPIDVSKEEVFKKSKLKIKEGLVEYAGKEYKVKDGTLKVGEESFRNIDDLEEYKKRQLKEFYSWIGEIADVLEMIN</sequence>
<protein>
    <recommendedName>
        <fullName evidence="3">Transposase</fullName>
    </recommendedName>
</protein>
<name>A0ABY6ST62_9CLOT</name>
<evidence type="ECO:0008006" key="3">
    <source>
        <dbReference type="Google" id="ProtNLM"/>
    </source>
</evidence>
<evidence type="ECO:0000313" key="1">
    <source>
        <dbReference type="EMBL" id="VDG71764.1"/>
    </source>
</evidence>
<dbReference type="EMBL" id="UYIN01000008">
    <property type="protein sequence ID" value="VDG71764.1"/>
    <property type="molecule type" value="Genomic_DNA"/>
</dbReference>
<accession>A0ABY6ST62</accession>